<accession>A0A382C4F4</accession>
<evidence type="ECO:0000256" key="1">
    <source>
        <dbReference type="ARBA" id="ARBA00022729"/>
    </source>
</evidence>
<dbReference type="Gene3D" id="2.60.120.200">
    <property type="match status" value="3"/>
</dbReference>
<feature type="non-terminal residue" evidence="4">
    <location>
        <position position="1"/>
    </location>
</feature>
<dbReference type="AlphaFoldDB" id="A0A382C4F4"/>
<gene>
    <name evidence="4" type="ORF">METZ01_LOCUS173800</name>
</gene>
<dbReference type="SMART" id="SM00560">
    <property type="entry name" value="LamGL"/>
    <property type="match status" value="1"/>
</dbReference>
<reference evidence="4" key="1">
    <citation type="submission" date="2018-05" db="EMBL/GenBank/DDBJ databases">
        <authorList>
            <person name="Lanie J.A."/>
            <person name="Ng W.-L."/>
            <person name="Kazmierczak K.M."/>
            <person name="Andrzejewski T.M."/>
            <person name="Davidsen T.M."/>
            <person name="Wayne K.J."/>
            <person name="Tettelin H."/>
            <person name="Glass J.I."/>
            <person name="Rusch D."/>
            <person name="Podicherti R."/>
            <person name="Tsui H.-C.T."/>
            <person name="Winkler M.E."/>
        </authorList>
    </citation>
    <scope>NUCLEOTIDE SEQUENCE</scope>
</reference>
<organism evidence="4">
    <name type="scientific">marine metagenome</name>
    <dbReference type="NCBI Taxonomy" id="408172"/>
    <lineage>
        <taxon>unclassified sequences</taxon>
        <taxon>metagenomes</taxon>
        <taxon>ecological metagenomes</taxon>
    </lineage>
</organism>
<keyword evidence="2" id="KW-1015">Disulfide bond</keyword>
<dbReference type="Pfam" id="PF13385">
    <property type="entry name" value="Laminin_G_3"/>
    <property type="match status" value="3"/>
</dbReference>
<evidence type="ECO:0000313" key="4">
    <source>
        <dbReference type="EMBL" id="SVB20946.1"/>
    </source>
</evidence>
<proteinExistence type="predicted"/>
<evidence type="ECO:0000256" key="2">
    <source>
        <dbReference type="ARBA" id="ARBA00023157"/>
    </source>
</evidence>
<feature type="domain" description="LamG-like jellyroll fold" evidence="3">
    <location>
        <begin position="294"/>
        <end position="538"/>
    </location>
</feature>
<protein>
    <recommendedName>
        <fullName evidence="3">LamG-like jellyroll fold domain-containing protein</fullName>
    </recommendedName>
</protein>
<evidence type="ECO:0000259" key="3">
    <source>
        <dbReference type="SMART" id="SM00560"/>
    </source>
</evidence>
<dbReference type="InterPro" id="IPR006558">
    <property type="entry name" value="LamG-like"/>
</dbReference>
<dbReference type="EMBL" id="UINC01032761">
    <property type="protein sequence ID" value="SVB20946.1"/>
    <property type="molecule type" value="Genomic_DNA"/>
</dbReference>
<name>A0A382C4F4_9ZZZZ</name>
<feature type="non-terminal residue" evidence="4">
    <location>
        <position position="667"/>
    </location>
</feature>
<dbReference type="InterPro" id="IPR013320">
    <property type="entry name" value="ConA-like_dom_sf"/>
</dbReference>
<sequence length="667" mass="73924">TGKTWSVSSLFKLDSGITTKNSVWSQTPWNINRRAISFTAWITDAETGEGSVRIYAGGSNNRLFDKVDIYYTNISGMDEWVSFTCFYDGRSCCSSEQVGSPSYPANCNDGTFDPNDPPFKLYQTSIATGTVTELTGTVVGEGFRQSPAMGEFVVGRSRIRGNTIEKFDGKIAYIGVTRPGLTLSQVQGDGNYENGFALDPVGWINSNGINNTDLTKVWLMGDGEDDTGSLTMNQVNTDDTDSRLRRGRGPSVVVVTIENEETDRLPACNFALDFDGVDDELSVLDNNSIDLGQDDITLAAWVYPYDTEFNYEIINKKQRGGSGTKGYTYRIRDNRIEFSFKTNDGNILVYNPTSAPELASMDWIHTAVVFDRSGSSGSICLDLNDGGDKLVIPRTTAYEPGAGEFSWSIWFNPTWIGSGNSQHKIFSKRGRYENLELMIHRSRMSFRFKDRNTGRFKVNPTRIITEGVWYHVVVTRGRFLKMYINGIKQPGSSDDVSGFDVATGMNLVLGNDPYGRSRYRFVGLIDHFAMWNTELTAEEVAQIYNGGTSMDYNINNGDYGSGDSLIGFWRMDEGSGIWVADASEGYDNNASFMGGPVWSEMGYSSDLGRVSLYVNGDLYATRSFEPQHKSSGTLANDLDLSIGHRKYPVSNHFGGQIDEVSVWGKAL</sequence>
<dbReference type="SUPFAM" id="SSF49899">
    <property type="entry name" value="Concanavalin A-like lectins/glucanases"/>
    <property type="match status" value="3"/>
</dbReference>
<keyword evidence="1" id="KW-0732">Signal</keyword>